<comment type="pathway">
    <text evidence="2">Glycan metabolism; pectin degradation; 2-dehydro-3-deoxy-D-gluconate from pectin: step 1/5.</text>
</comment>
<comment type="caution">
    <text evidence="9">The sequence shown here is derived from an EMBL/GenBank/DDBJ whole genome shotgun (WGS) entry which is preliminary data.</text>
</comment>
<dbReference type="PANTHER" id="PTHR31321:SF120">
    <property type="entry name" value="PECTINESTERASE 52-RELATED"/>
    <property type="match status" value="1"/>
</dbReference>
<protein>
    <recommendedName>
        <fullName evidence="4">pectinesterase</fullName>
        <ecNumber evidence="4">3.1.1.11</ecNumber>
    </recommendedName>
</protein>
<comment type="similarity">
    <text evidence="3">Belongs to the pectinesterase family.</text>
</comment>
<evidence type="ECO:0000256" key="2">
    <source>
        <dbReference type="ARBA" id="ARBA00005184"/>
    </source>
</evidence>
<dbReference type="Proteomes" id="UP000447434">
    <property type="component" value="Chromosome 3"/>
</dbReference>
<dbReference type="PANTHER" id="PTHR31321">
    <property type="entry name" value="ACYL-COA THIOESTER HYDROLASE YBHC-RELATED"/>
    <property type="match status" value="1"/>
</dbReference>
<dbReference type="Gene3D" id="2.160.20.10">
    <property type="entry name" value="Single-stranded right-handed beta-helix, Pectin lyase-like"/>
    <property type="match status" value="1"/>
</dbReference>
<dbReference type="SUPFAM" id="SSF51126">
    <property type="entry name" value="Pectin lyase-like"/>
    <property type="match status" value="1"/>
</dbReference>
<keyword evidence="5" id="KW-0134">Cell wall</keyword>
<dbReference type="AlphaFoldDB" id="A0A6A4QR11"/>
<dbReference type="GO" id="GO:0030599">
    <property type="term" value="F:pectinesterase activity"/>
    <property type="evidence" value="ECO:0007669"/>
    <property type="project" value="UniProtKB-EC"/>
</dbReference>
<dbReference type="InterPro" id="IPR000070">
    <property type="entry name" value="Pectinesterase_cat"/>
</dbReference>
<dbReference type="EC" id="3.1.1.11" evidence="4"/>
<keyword evidence="6" id="KW-0378">Hydrolase</keyword>
<evidence type="ECO:0000256" key="1">
    <source>
        <dbReference type="ARBA" id="ARBA00004191"/>
    </source>
</evidence>
<evidence type="ECO:0000313" key="10">
    <source>
        <dbReference type="Proteomes" id="UP000447434"/>
    </source>
</evidence>
<accession>A0A6A4QR11</accession>
<keyword evidence="5" id="KW-0964">Secreted</keyword>
<comment type="subcellular location">
    <subcellularLocation>
        <location evidence="1">Secreted</location>
        <location evidence="1">Cell wall</location>
    </subcellularLocation>
</comment>
<gene>
    <name evidence="9" type="ORF">Lalb_Chr03g0032751</name>
</gene>
<dbReference type="InterPro" id="IPR012334">
    <property type="entry name" value="Pectin_lyas_fold"/>
</dbReference>
<dbReference type="GO" id="GO:0045490">
    <property type="term" value="P:pectin catabolic process"/>
    <property type="evidence" value="ECO:0007669"/>
    <property type="project" value="UniProtKB-UniPathway"/>
</dbReference>
<evidence type="ECO:0000256" key="5">
    <source>
        <dbReference type="ARBA" id="ARBA00022512"/>
    </source>
</evidence>
<dbReference type="UniPathway" id="UPA00545">
    <property type="reaction ID" value="UER00823"/>
</dbReference>
<feature type="domain" description="Pectinesterase catalytic" evidence="8">
    <location>
        <begin position="2"/>
        <end position="160"/>
    </location>
</feature>
<dbReference type="Pfam" id="PF01095">
    <property type="entry name" value="Pectinesterase"/>
    <property type="match status" value="1"/>
</dbReference>
<sequence>MGFQDTLLDSNGKHYFKDCYIQGEVDFIFGSGQSYYEDCVVNATGWNNFTGFITAQGRKSEDDQSGFIFKGGSVVGIGHAYLGRAYGPYSRVIFNETYFSSVVALEGWNSWNFKNHESNFTYAEVECKGPGSDRRQRVPWMKNLTNSQLEQFSFSSFINKDNWLSDLPVSLS</sequence>
<keyword evidence="7" id="KW-0063">Aspartyl esterase</keyword>
<dbReference type="EMBL" id="WOCE01000003">
    <property type="protein sequence ID" value="KAE9617185.1"/>
    <property type="molecule type" value="Genomic_DNA"/>
</dbReference>
<evidence type="ECO:0000256" key="3">
    <source>
        <dbReference type="ARBA" id="ARBA00008891"/>
    </source>
</evidence>
<evidence type="ECO:0000256" key="6">
    <source>
        <dbReference type="ARBA" id="ARBA00022801"/>
    </source>
</evidence>
<name>A0A6A4QR11_LUPAL</name>
<evidence type="ECO:0000256" key="7">
    <source>
        <dbReference type="ARBA" id="ARBA00023085"/>
    </source>
</evidence>
<dbReference type="GO" id="GO:0042545">
    <property type="term" value="P:cell wall modification"/>
    <property type="evidence" value="ECO:0007669"/>
    <property type="project" value="InterPro"/>
</dbReference>
<organism evidence="9 10">
    <name type="scientific">Lupinus albus</name>
    <name type="common">White lupine</name>
    <name type="synonym">Lupinus termis</name>
    <dbReference type="NCBI Taxonomy" id="3870"/>
    <lineage>
        <taxon>Eukaryota</taxon>
        <taxon>Viridiplantae</taxon>
        <taxon>Streptophyta</taxon>
        <taxon>Embryophyta</taxon>
        <taxon>Tracheophyta</taxon>
        <taxon>Spermatophyta</taxon>
        <taxon>Magnoliopsida</taxon>
        <taxon>eudicotyledons</taxon>
        <taxon>Gunneridae</taxon>
        <taxon>Pentapetalae</taxon>
        <taxon>rosids</taxon>
        <taxon>fabids</taxon>
        <taxon>Fabales</taxon>
        <taxon>Fabaceae</taxon>
        <taxon>Papilionoideae</taxon>
        <taxon>50 kb inversion clade</taxon>
        <taxon>genistoids sensu lato</taxon>
        <taxon>core genistoids</taxon>
        <taxon>Genisteae</taxon>
        <taxon>Lupinus</taxon>
    </lineage>
</organism>
<dbReference type="InterPro" id="IPR011050">
    <property type="entry name" value="Pectin_lyase_fold/virulence"/>
</dbReference>
<evidence type="ECO:0000313" key="9">
    <source>
        <dbReference type="EMBL" id="KAE9617185.1"/>
    </source>
</evidence>
<evidence type="ECO:0000259" key="8">
    <source>
        <dbReference type="Pfam" id="PF01095"/>
    </source>
</evidence>
<proteinExistence type="inferred from homology"/>
<evidence type="ECO:0000256" key="4">
    <source>
        <dbReference type="ARBA" id="ARBA00013229"/>
    </source>
</evidence>
<dbReference type="OrthoDB" id="2019149at2759"/>
<reference evidence="10" key="1">
    <citation type="journal article" date="2020" name="Nat. Commun.">
        <title>Genome sequence of the cluster root forming white lupin.</title>
        <authorList>
            <person name="Hufnagel B."/>
            <person name="Marques A."/>
            <person name="Soriano A."/>
            <person name="Marques L."/>
            <person name="Divol F."/>
            <person name="Doumas P."/>
            <person name="Sallet E."/>
            <person name="Mancinotti D."/>
            <person name="Carrere S."/>
            <person name="Marande W."/>
            <person name="Arribat S."/>
            <person name="Keller J."/>
            <person name="Huneau C."/>
            <person name="Blein T."/>
            <person name="Aime D."/>
            <person name="Laguerre M."/>
            <person name="Taylor J."/>
            <person name="Schubert V."/>
            <person name="Nelson M."/>
            <person name="Geu-Flores F."/>
            <person name="Crespi M."/>
            <person name="Gallardo-Guerrero K."/>
            <person name="Delaux P.-M."/>
            <person name="Salse J."/>
            <person name="Berges H."/>
            <person name="Guyot R."/>
            <person name="Gouzy J."/>
            <person name="Peret B."/>
        </authorList>
    </citation>
    <scope>NUCLEOTIDE SEQUENCE [LARGE SCALE GENOMIC DNA]</scope>
    <source>
        <strain evidence="10">cv. Amiga</strain>
    </source>
</reference>
<keyword evidence="10" id="KW-1185">Reference proteome</keyword>